<protein>
    <submittedName>
        <fullName evidence="1">Uncharacterized protein</fullName>
    </submittedName>
</protein>
<dbReference type="EMBL" id="PFLX01000015">
    <property type="protein sequence ID" value="PIY90985.1"/>
    <property type="molecule type" value="Genomic_DNA"/>
</dbReference>
<comment type="caution">
    <text evidence="1">The sequence shown here is derived from an EMBL/GenBank/DDBJ whole genome shotgun (WGS) entry which is preliminary data.</text>
</comment>
<sequence>MGNFEWKQWIPKIEVVASENSPLEIDLPKEEWKRLKRENLKSLKDQLSENAARRLVLMHGDSLNSNRYFLLVVRYGRCPV</sequence>
<accession>A0A2M7R8I4</accession>
<name>A0A2M7R8I4_9BACT</name>
<proteinExistence type="predicted"/>
<evidence type="ECO:0000313" key="1">
    <source>
        <dbReference type="EMBL" id="PIY90985.1"/>
    </source>
</evidence>
<reference evidence="2" key="1">
    <citation type="submission" date="2017-09" db="EMBL/GenBank/DDBJ databases">
        <title>Depth-based differentiation of microbial function through sediment-hosted aquifers and enrichment of novel symbionts in the deep terrestrial subsurface.</title>
        <authorList>
            <person name="Probst A.J."/>
            <person name="Ladd B."/>
            <person name="Jarett J.K."/>
            <person name="Geller-Mcgrath D.E."/>
            <person name="Sieber C.M.K."/>
            <person name="Emerson J.B."/>
            <person name="Anantharaman K."/>
            <person name="Thomas B.C."/>
            <person name="Malmstrom R."/>
            <person name="Stieglmeier M."/>
            <person name="Klingl A."/>
            <person name="Woyke T."/>
            <person name="Ryan C.M."/>
            <person name="Banfield J.F."/>
        </authorList>
    </citation>
    <scope>NUCLEOTIDE SEQUENCE [LARGE SCALE GENOMIC DNA]</scope>
</reference>
<gene>
    <name evidence="1" type="ORF">COY72_00630</name>
</gene>
<evidence type="ECO:0000313" key="2">
    <source>
        <dbReference type="Proteomes" id="UP000230055"/>
    </source>
</evidence>
<dbReference type="Proteomes" id="UP000230055">
    <property type="component" value="Unassembled WGS sequence"/>
</dbReference>
<organism evidence="1 2">
    <name type="scientific">Candidatus Nealsonbacteria bacterium CG_4_10_14_0_8_um_filter_35_10</name>
    <dbReference type="NCBI Taxonomy" id="1974683"/>
    <lineage>
        <taxon>Bacteria</taxon>
        <taxon>Candidatus Nealsoniibacteriota</taxon>
    </lineage>
</organism>
<dbReference type="AlphaFoldDB" id="A0A2M7R8I4"/>